<evidence type="ECO:0000313" key="2">
    <source>
        <dbReference type="Proteomes" id="UP000680866"/>
    </source>
</evidence>
<proteinExistence type="predicted"/>
<dbReference type="KEGG" id="pry:Prubr_06570"/>
<reference evidence="1" key="1">
    <citation type="submission" date="2020-08" db="EMBL/GenBank/DDBJ databases">
        <title>Whole genome shotgun sequence of Polymorphospora rubra NBRC 101157.</title>
        <authorList>
            <person name="Komaki H."/>
            <person name="Tamura T."/>
        </authorList>
    </citation>
    <scope>NUCLEOTIDE SEQUENCE</scope>
    <source>
        <strain evidence="1">NBRC 101157</strain>
    </source>
</reference>
<keyword evidence="2" id="KW-1185">Reference proteome</keyword>
<dbReference type="Proteomes" id="UP000680866">
    <property type="component" value="Chromosome"/>
</dbReference>
<dbReference type="EMBL" id="AP023359">
    <property type="protein sequence ID" value="BCJ63636.1"/>
    <property type="molecule type" value="Genomic_DNA"/>
</dbReference>
<protein>
    <submittedName>
        <fullName evidence="1">Uncharacterized protein</fullName>
    </submittedName>
</protein>
<organism evidence="1 2">
    <name type="scientific">Polymorphospora rubra</name>
    <dbReference type="NCBI Taxonomy" id="338584"/>
    <lineage>
        <taxon>Bacteria</taxon>
        <taxon>Bacillati</taxon>
        <taxon>Actinomycetota</taxon>
        <taxon>Actinomycetes</taxon>
        <taxon>Micromonosporales</taxon>
        <taxon>Micromonosporaceae</taxon>
        <taxon>Polymorphospora</taxon>
    </lineage>
</organism>
<accession>A0A810MQT1</accession>
<sequence length="136" mass="14732">MATSTVRDEVCPARGALYDPIPTVSTDGDTVLLSPELLGITAPKYADFVVGNVTSTLLPQMIREAVGNGYVVEFADALRSCAATCEFWDFCQGAQAGNRFFEHGTFMVAETAYCRNSRQALVRAALDQVTPQIGFR</sequence>
<dbReference type="AlphaFoldDB" id="A0A810MQT1"/>
<dbReference type="RefSeq" id="WP_212821468.1">
    <property type="nucleotide sequence ID" value="NZ_AP023359.1"/>
</dbReference>
<evidence type="ECO:0000313" key="1">
    <source>
        <dbReference type="EMBL" id="BCJ63636.1"/>
    </source>
</evidence>
<name>A0A810MQT1_9ACTN</name>
<gene>
    <name evidence="1" type="ORF">Prubr_06570</name>
</gene>